<protein>
    <submittedName>
        <fullName evidence="2">Uncharacterized protein</fullName>
    </submittedName>
</protein>
<keyword evidence="1" id="KW-0175">Coiled coil</keyword>
<sequence length="170" mass="18627">MSSSRGLIFALGGVGLGYGAYFATVQSDVSKYEAEAAQVARMVVNEKKALQSAEKGITEQENRIKELSKKEATTRQELSVKEAALEEARKVVERLEAEYSTVNEELHRCINDSSAATGRLAKLRGEVQRAKEALTMGEKSLTLAKKKASEGRNLYNPLNHPKVVGLMGRK</sequence>
<evidence type="ECO:0000256" key="1">
    <source>
        <dbReference type="SAM" id="Coils"/>
    </source>
</evidence>
<evidence type="ECO:0000313" key="2">
    <source>
        <dbReference type="EMBL" id="CAD8668240.1"/>
    </source>
</evidence>
<dbReference type="AlphaFoldDB" id="A0A7S0R662"/>
<name>A0A7S0R662_9CHLO</name>
<organism evidence="2">
    <name type="scientific">Chlamydomonas leiostraca</name>
    <dbReference type="NCBI Taxonomy" id="1034604"/>
    <lineage>
        <taxon>Eukaryota</taxon>
        <taxon>Viridiplantae</taxon>
        <taxon>Chlorophyta</taxon>
        <taxon>core chlorophytes</taxon>
        <taxon>Chlorophyceae</taxon>
        <taxon>CS clade</taxon>
        <taxon>Chlamydomonadales</taxon>
        <taxon>Chlamydomonadaceae</taxon>
        <taxon>Chlamydomonas</taxon>
    </lineage>
</organism>
<accession>A0A7S0R662</accession>
<dbReference type="EMBL" id="HBFB01005293">
    <property type="protein sequence ID" value="CAD8668240.1"/>
    <property type="molecule type" value="Transcribed_RNA"/>
</dbReference>
<gene>
    <name evidence="2" type="ORF">CLEI1391_LOCUS2960</name>
</gene>
<proteinExistence type="predicted"/>
<reference evidence="2" key="1">
    <citation type="submission" date="2021-01" db="EMBL/GenBank/DDBJ databases">
        <authorList>
            <person name="Corre E."/>
            <person name="Pelletier E."/>
            <person name="Niang G."/>
            <person name="Scheremetjew M."/>
            <person name="Finn R."/>
            <person name="Kale V."/>
            <person name="Holt S."/>
            <person name="Cochrane G."/>
            <person name="Meng A."/>
            <person name="Brown T."/>
            <person name="Cohen L."/>
        </authorList>
    </citation>
    <scope>NUCLEOTIDE SEQUENCE</scope>
    <source>
        <strain evidence="2">SAG 11-49</strain>
    </source>
</reference>
<feature type="coiled-coil region" evidence="1">
    <location>
        <begin position="43"/>
        <end position="112"/>
    </location>
</feature>